<feature type="compositionally biased region" description="Polar residues" evidence="1">
    <location>
        <begin position="465"/>
        <end position="489"/>
    </location>
</feature>
<dbReference type="GO" id="GO:0003677">
    <property type="term" value="F:DNA binding"/>
    <property type="evidence" value="ECO:0007669"/>
    <property type="project" value="InterPro"/>
</dbReference>
<protein>
    <submittedName>
        <fullName evidence="3">XRE family transcriptional regulator</fullName>
    </submittedName>
</protein>
<comment type="caution">
    <text evidence="3">The sequence shown here is derived from an EMBL/GenBank/DDBJ whole genome shotgun (WGS) entry which is preliminary data.</text>
</comment>
<dbReference type="SUPFAM" id="SSF48452">
    <property type="entry name" value="TPR-like"/>
    <property type="match status" value="1"/>
</dbReference>
<dbReference type="InterPro" id="IPR010982">
    <property type="entry name" value="Lambda_DNA-bd_dom_sf"/>
</dbReference>
<evidence type="ECO:0000313" key="4">
    <source>
        <dbReference type="Proteomes" id="UP000297948"/>
    </source>
</evidence>
<gene>
    <name evidence="3" type="ORF">E4099_07590</name>
</gene>
<evidence type="ECO:0000259" key="2">
    <source>
        <dbReference type="PROSITE" id="PS50943"/>
    </source>
</evidence>
<feature type="region of interest" description="Disordered" evidence="1">
    <location>
        <begin position="460"/>
        <end position="489"/>
    </location>
</feature>
<feature type="domain" description="HTH cro/C1-type" evidence="2">
    <location>
        <begin position="43"/>
        <end position="108"/>
    </location>
</feature>
<proteinExistence type="predicted"/>
<dbReference type="PROSITE" id="PS50943">
    <property type="entry name" value="HTH_CROC1"/>
    <property type="match status" value="1"/>
</dbReference>
<name>A0A4Z0HF26_9ACTN</name>
<dbReference type="Proteomes" id="UP000297948">
    <property type="component" value="Unassembled WGS sequence"/>
</dbReference>
<dbReference type="SUPFAM" id="SSF47413">
    <property type="entry name" value="lambda repressor-like DNA-binding domains"/>
    <property type="match status" value="1"/>
</dbReference>
<dbReference type="InterPro" id="IPR011990">
    <property type="entry name" value="TPR-like_helical_dom_sf"/>
</dbReference>
<dbReference type="CDD" id="cd00093">
    <property type="entry name" value="HTH_XRE"/>
    <property type="match status" value="1"/>
</dbReference>
<dbReference type="OrthoDB" id="4508581at2"/>
<dbReference type="InterPro" id="IPR001387">
    <property type="entry name" value="Cro/C1-type_HTH"/>
</dbReference>
<sequence length="489" mass="53496">MGSSSTEHRPSCAKRIRLDGEARSWSISQIAEAIRDHCSVSKLRAYRMAKGLTQQTVAEALRHLAAHQGNGARPDGIQLGRWETRDVTPKPETVRLLCQFYECSPEELGFDQFLVAHAQPSPGRHTQNLSLPSTLPSNRPSGNASSATHRLDAARRRVNRTLAASTVSPVQVDRLDARIFGLRSEYACTPPEPMVGLLLDYLEEVNELASERQPAVIQVRLSELTAVLSTLIADSLMKLGNLVRARAWYDTAQNAADDSGNRQLRARVRVQAAMLPFYYGPIEAAVTLAREARMLCRSRPCATGALAAAAEARALARLGDVEGATAAIRNAVVIFEQCEVGPENDAFAFPERRLLLYQSGTYTALGLISQAHKAQAHALQLYPAQAGIDPTLLHLEKAICLARDRDPIEACELAGTTYLRVIPAHRTHIVEERARDVIQALPPAIRRSRAAKELGEILTLPPAGSGSTPYAQRSQIHNNESTSTNPRRL</sequence>
<dbReference type="EMBL" id="SRID01000044">
    <property type="protein sequence ID" value="TGB14963.1"/>
    <property type="molecule type" value="Genomic_DNA"/>
</dbReference>
<keyword evidence="4" id="KW-1185">Reference proteome</keyword>
<dbReference type="SMART" id="SM00530">
    <property type="entry name" value="HTH_XRE"/>
    <property type="match status" value="1"/>
</dbReference>
<dbReference type="Gene3D" id="1.10.260.40">
    <property type="entry name" value="lambda repressor-like DNA-binding domains"/>
    <property type="match status" value="1"/>
</dbReference>
<feature type="region of interest" description="Disordered" evidence="1">
    <location>
        <begin position="121"/>
        <end position="150"/>
    </location>
</feature>
<organism evidence="3 4">
    <name type="scientific">Streptomyces palmae</name>
    <dbReference type="NCBI Taxonomy" id="1701085"/>
    <lineage>
        <taxon>Bacteria</taxon>
        <taxon>Bacillati</taxon>
        <taxon>Actinomycetota</taxon>
        <taxon>Actinomycetes</taxon>
        <taxon>Kitasatosporales</taxon>
        <taxon>Streptomycetaceae</taxon>
        <taxon>Streptomyces</taxon>
    </lineage>
</organism>
<reference evidence="3 4" key="1">
    <citation type="submission" date="2019-03" db="EMBL/GenBank/DDBJ databases">
        <authorList>
            <person name="Gonzalez-Pimentel J.L."/>
        </authorList>
    </citation>
    <scope>NUCLEOTIDE SEQUENCE [LARGE SCALE GENOMIC DNA]</scope>
    <source>
        <strain evidence="3 4">JCM 31289</strain>
    </source>
</reference>
<dbReference type="AlphaFoldDB" id="A0A4Z0HF26"/>
<accession>A0A4Z0HF26</accession>
<feature type="compositionally biased region" description="Polar residues" evidence="1">
    <location>
        <begin position="124"/>
        <end position="148"/>
    </location>
</feature>
<evidence type="ECO:0000313" key="3">
    <source>
        <dbReference type="EMBL" id="TGB14963.1"/>
    </source>
</evidence>
<evidence type="ECO:0000256" key="1">
    <source>
        <dbReference type="SAM" id="MobiDB-lite"/>
    </source>
</evidence>